<accession>A0ABM6WTH7</accession>
<evidence type="ECO:0000313" key="2">
    <source>
        <dbReference type="Proteomes" id="UP000249922"/>
    </source>
</evidence>
<sequence length="76" mass="7742">MQSIRAQARVNRAADTEQCNGDAECAVSVLLLASAIAGMKAGLSVGEMALELMGLVIAAEILPAWIGGSHGTTRSS</sequence>
<reference evidence="1 2" key="1">
    <citation type="submission" date="2018-06" db="EMBL/GenBank/DDBJ databases">
        <title>Complete genome sequence of Paracoccus mutanolyticus strain RSP-02 isolated from cellulosic waste.</title>
        <authorList>
            <person name="Amrutha R.N."/>
            <person name="Shrivastav A."/>
            <person name="Buddana S.K."/>
            <person name="Deshpande U."/>
            <person name="Prakasham R.S."/>
        </authorList>
    </citation>
    <scope>NUCLEOTIDE SEQUENCE [LARGE SCALE GENOMIC DNA]</scope>
    <source>
        <strain evidence="1 2">RSP-02</strain>
    </source>
</reference>
<proteinExistence type="predicted"/>
<keyword evidence="2" id="KW-1185">Reference proteome</keyword>
<dbReference type="EMBL" id="CP030239">
    <property type="protein sequence ID" value="AWX93985.1"/>
    <property type="molecule type" value="Genomic_DNA"/>
</dbReference>
<evidence type="ECO:0000313" key="1">
    <source>
        <dbReference type="EMBL" id="AWX93985.1"/>
    </source>
</evidence>
<dbReference type="Proteomes" id="UP000249922">
    <property type="component" value="Chromosome"/>
</dbReference>
<name>A0ABM6WTH7_9RHOB</name>
<gene>
    <name evidence="1" type="ORF">DPM13_16285</name>
</gene>
<protein>
    <submittedName>
        <fullName evidence="1">Uncharacterized protein</fullName>
    </submittedName>
</protein>
<organism evidence="1 2">
    <name type="scientific">Paracoccus mutanolyticus</name>
    <dbReference type="NCBI Taxonomy" id="1499308"/>
    <lineage>
        <taxon>Bacteria</taxon>
        <taxon>Pseudomonadati</taxon>
        <taxon>Pseudomonadota</taxon>
        <taxon>Alphaproteobacteria</taxon>
        <taxon>Rhodobacterales</taxon>
        <taxon>Paracoccaceae</taxon>
        <taxon>Paracoccus</taxon>
    </lineage>
</organism>